<proteinExistence type="predicted"/>
<reference evidence="2" key="1">
    <citation type="journal article" date="2019" name="Int. J. Syst. Evol. Microbiol.">
        <title>The Global Catalogue of Microorganisms (GCM) 10K type strain sequencing project: providing services to taxonomists for standard genome sequencing and annotation.</title>
        <authorList>
            <consortium name="The Broad Institute Genomics Platform"/>
            <consortium name="The Broad Institute Genome Sequencing Center for Infectious Disease"/>
            <person name="Wu L."/>
            <person name="Ma J."/>
        </authorList>
    </citation>
    <scope>NUCLEOTIDE SEQUENCE [LARGE SCALE GENOMIC DNA]</scope>
    <source>
        <strain evidence="2">JCM 18054</strain>
    </source>
</reference>
<dbReference type="EMBL" id="BAABIB010000157">
    <property type="protein sequence ID" value="GAA4667938.1"/>
    <property type="molecule type" value="Genomic_DNA"/>
</dbReference>
<accession>A0ABP8VNZ9</accession>
<protein>
    <submittedName>
        <fullName evidence="1">Uncharacterized protein</fullName>
    </submittedName>
</protein>
<evidence type="ECO:0000313" key="2">
    <source>
        <dbReference type="Proteomes" id="UP001500192"/>
    </source>
</evidence>
<keyword evidence="2" id="KW-1185">Reference proteome</keyword>
<organism evidence="1 2">
    <name type="scientific">Amycolatopsis dongchuanensis</name>
    <dbReference type="NCBI Taxonomy" id="1070866"/>
    <lineage>
        <taxon>Bacteria</taxon>
        <taxon>Bacillati</taxon>
        <taxon>Actinomycetota</taxon>
        <taxon>Actinomycetes</taxon>
        <taxon>Pseudonocardiales</taxon>
        <taxon>Pseudonocardiaceae</taxon>
        <taxon>Amycolatopsis</taxon>
    </lineage>
</organism>
<evidence type="ECO:0000313" key="1">
    <source>
        <dbReference type="EMBL" id="GAA4667938.1"/>
    </source>
</evidence>
<gene>
    <name evidence="1" type="ORF">GCM10023214_72530</name>
</gene>
<name>A0ABP8VNZ9_9PSEU</name>
<dbReference type="Proteomes" id="UP001500192">
    <property type="component" value="Unassembled WGS sequence"/>
</dbReference>
<sequence>MDDLDFLPFDSYRIADDCIHVMITPDLALVIEPAPEATKRDTMPSITVTQVLVTSKAARPS</sequence>
<comment type="caution">
    <text evidence="1">The sequence shown here is derived from an EMBL/GenBank/DDBJ whole genome shotgun (WGS) entry which is preliminary data.</text>
</comment>